<name>A0A1V9HCM0_9XANT</name>
<protein>
    <submittedName>
        <fullName evidence="1">Uncharacterized protein</fullName>
    </submittedName>
</protein>
<dbReference type="Proteomes" id="UP000050546">
    <property type="component" value="Unassembled WGS sequence"/>
</dbReference>
<organism evidence="1 2">
    <name type="scientific">Xanthomonas phaseoli pv. dieffenbachiae</name>
    <dbReference type="NCBI Taxonomy" id="92828"/>
    <lineage>
        <taxon>Bacteria</taxon>
        <taxon>Pseudomonadati</taxon>
        <taxon>Pseudomonadota</taxon>
        <taxon>Gammaproteobacteria</taxon>
        <taxon>Lysobacterales</taxon>
        <taxon>Lysobacteraceae</taxon>
        <taxon>Xanthomonas</taxon>
    </lineage>
</organism>
<reference evidence="1 2" key="1">
    <citation type="journal article" date="2016" name="Plant Pathol.">
        <title>Genetic characterization of strains named as Xanthomonas axonopodis pv. dieffenbachiae leads to a taxonomic revision of the X. axonopodis species complex.</title>
        <authorList>
            <person name="Constantin E.C."/>
            <person name="Cleenwerck I."/>
            <person name="Maes M."/>
            <person name="Baeyen S."/>
            <person name="Van Malderghem C."/>
            <person name="De Vos P."/>
            <person name="Cottyn B."/>
        </authorList>
    </citation>
    <scope>NUCLEOTIDE SEQUENCE [LARGE SCALE GENOMIC DNA]</scope>
    <source>
        <strain evidence="1 2">LMG 25940</strain>
    </source>
</reference>
<sequence length="40" mass="4039">MLAIVHGTNPGASLVLHGPVIADALHRPRAAIASPVSTRA</sequence>
<gene>
    <name evidence="1" type="ORF">IM53_000385</name>
</gene>
<dbReference type="EMBL" id="JPYI02000040">
    <property type="protein sequence ID" value="OQP80596.1"/>
    <property type="molecule type" value="Genomic_DNA"/>
</dbReference>
<evidence type="ECO:0000313" key="2">
    <source>
        <dbReference type="Proteomes" id="UP000050546"/>
    </source>
</evidence>
<evidence type="ECO:0000313" key="1">
    <source>
        <dbReference type="EMBL" id="OQP80596.1"/>
    </source>
</evidence>
<accession>A0A1V9HCM0</accession>
<dbReference type="RefSeq" id="WP_057679779.1">
    <property type="nucleotide sequence ID" value="NZ_CP041382.1"/>
</dbReference>
<comment type="caution">
    <text evidence="1">The sequence shown here is derived from an EMBL/GenBank/DDBJ whole genome shotgun (WGS) entry which is preliminary data.</text>
</comment>
<proteinExistence type="predicted"/>
<dbReference type="AlphaFoldDB" id="A0A1V9HCM0"/>
<reference evidence="1 2" key="2">
    <citation type="journal article" date="2017" name="Plant Pathol.">
        <title>Pathogenicity and virulence gene content of Xanthomonas strains infecting Araceae, formerly known as Xanthomonas axonopodis pv. dieffenbachiae.</title>
        <authorList>
            <person name="Constantin E.C."/>
            <person name="Haegeman A."/>
            <person name="Van Vaerenbergh J."/>
            <person name="Baeyen S."/>
            <person name="Van Malderghem C."/>
            <person name="Maes M."/>
            <person name="Cottyn B."/>
        </authorList>
    </citation>
    <scope>NUCLEOTIDE SEQUENCE [LARGE SCALE GENOMIC DNA]</scope>
    <source>
        <strain evidence="1 2">LMG 25940</strain>
    </source>
</reference>